<feature type="transmembrane region" description="Helical" evidence="1">
    <location>
        <begin position="20"/>
        <end position="38"/>
    </location>
</feature>
<keyword evidence="1" id="KW-1133">Transmembrane helix</keyword>
<dbReference type="EMBL" id="GBXM01092448">
    <property type="protein sequence ID" value="JAH16129.1"/>
    <property type="molecule type" value="Transcribed_RNA"/>
</dbReference>
<keyword evidence="1" id="KW-0812">Transmembrane</keyword>
<proteinExistence type="predicted"/>
<accession>A0A0E9QH67</accession>
<organism evidence="2">
    <name type="scientific">Anguilla anguilla</name>
    <name type="common">European freshwater eel</name>
    <name type="synonym">Muraena anguilla</name>
    <dbReference type="NCBI Taxonomy" id="7936"/>
    <lineage>
        <taxon>Eukaryota</taxon>
        <taxon>Metazoa</taxon>
        <taxon>Chordata</taxon>
        <taxon>Craniata</taxon>
        <taxon>Vertebrata</taxon>
        <taxon>Euteleostomi</taxon>
        <taxon>Actinopterygii</taxon>
        <taxon>Neopterygii</taxon>
        <taxon>Teleostei</taxon>
        <taxon>Anguilliformes</taxon>
        <taxon>Anguillidae</taxon>
        <taxon>Anguilla</taxon>
    </lineage>
</organism>
<reference evidence="2" key="1">
    <citation type="submission" date="2014-11" db="EMBL/GenBank/DDBJ databases">
        <authorList>
            <person name="Amaro Gonzalez C."/>
        </authorList>
    </citation>
    <scope>NUCLEOTIDE SEQUENCE</scope>
</reference>
<protein>
    <submittedName>
        <fullName evidence="2">Uncharacterized protein</fullName>
    </submittedName>
</protein>
<keyword evidence="1" id="KW-0472">Membrane</keyword>
<evidence type="ECO:0000256" key="1">
    <source>
        <dbReference type="SAM" id="Phobius"/>
    </source>
</evidence>
<dbReference type="AlphaFoldDB" id="A0A0E9QH67"/>
<sequence length="59" mass="6740">MGTKKLPRLADMRSIATKKLLRHPSLVCVLYTVSYIYINSTQTKYNNRLAAIIPVITEM</sequence>
<reference evidence="2" key="2">
    <citation type="journal article" date="2015" name="Fish Shellfish Immunol.">
        <title>Early steps in the European eel (Anguilla anguilla)-Vibrio vulnificus interaction in the gills: Role of the RtxA13 toxin.</title>
        <authorList>
            <person name="Callol A."/>
            <person name="Pajuelo D."/>
            <person name="Ebbesson L."/>
            <person name="Teles M."/>
            <person name="MacKenzie S."/>
            <person name="Amaro C."/>
        </authorList>
    </citation>
    <scope>NUCLEOTIDE SEQUENCE</scope>
</reference>
<name>A0A0E9QH67_ANGAN</name>
<evidence type="ECO:0000313" key="2">
    <source>
        <dbReference type="EMBL" id="JAH16129.1"/>
    </source>
</evidence>